<comment type="caution">
    <text evidence="10">The sequence shown here is derived from an EMBL/GenBank/DDBJ whole genome shotgun (WGS) entry which is preliminary data.</text>
</comment>
<evidence type="ECO:0000256" key="1">
    <source>
        <dbReference type="ARBA" id="ARBA00004370"/>
    </source>
</evidence>
<feature type="domain" description="Guanylate cyclase" evidence="9">
    <location>
        <begin position="256"/>
        <end position="383"/>
    </location>
</feature>
<keyword evidence="5 8" id="KW-0472">Membrane</keyword>
<reference evidence="10 11" key="1">
    <citation type="submission" date="2024-09" db="EMBL/GenBank/DDBJ databases">
        <title>Floridaenema gen nov. (Aerosakkonemataceae, Aerosakkonematales ord. nov., Cyanobacteria) from benthic tropical and subtropical fresh waters, with the description of four new species.</title>
        <authorList>
            <person name="Moretto J.A."/>
            <person name="Berthold D.E."/>
            <person name="Lefler F.W."/>
            <person name="Huang I.-S."/>
            <person name="Laughinghouse H. IV."/>
        </authorList>
    </citation>
    <scope>NUCLEOTIDE SEQUENCE [LARGE SCALE GENOMIC DNA]</scope>
    <source>
        <strain evidence="10 11">BLCC-F50</strain>
    </source>
</reference>
<dbReference type="Gene3D" id="3.30.70.1230">
    <property type="entry name" value="Nucleotide cyclase"/>
    <property type="match status" value="1"/>
</dbReference>
<keyword evidence="2 8" id="KW-0812">Transmembrane</keyword>
<keyword evidence="6 7" id="KW-0456">Lyase</keyword>
<dbReference type="InterPro" id="IPR001054">
    <property type="entry name" value="A/G_cyclase"/>
</dbReference>
<dbReference type="PROSITE" id="PS00452">
    <property type="entry name" value="GUANYLATE_CYCLASE_1"/>
    <property type="match status" value="1"/>
</dbReference>
<name>A0ABV4XRF6_9CYAN</name>
<keyword evidence="11" id="KW-1185">Reference proteome</keyword>
<dbReference type="PANTHER" id="PTHR11920">
    <property type="entry name" value="GUANYLYL CYCLASE"/>
    <property type="match status" value="1"/>
</dbReference>
<dbReference type="PANTHER" id="PTHR11920:SF335">
    <property type="entry name" value="GUANYLATE CYCLASE"/>
    <property type="match status" value="1"/>
</dbReference>
<dbReference type="InterPro" id="IPR018297">
    <property type="entry name" value="A/G_cyclase_CS"/>
</dbReference>
<proteinExistence type="inferred from homology"/>
<organism evidence="10 11">
    <name type="scientific">Floridaenema flaviceps BLCC-F50</name>
    <dbReference type="NCBI Taxonomy" id="3153642"/>
    <lineage>
        <taxon>Bacteria</taxon>
        <taxon>Bacillati</taxon>
        <taxon>Cyanobacteriota</taxon>
        <taxon>Cyanophyceae</taxon>
        <taxon>Oscillatoriophycideae</taxon>
        <taxon>Aerosakkonematales</taxon>
        <taxon>Aerosakkonemataceae</taxon>
        <taxon>Floridanema</taxon>
        <taxon>Floridanema flaviceps</taxon>
    </lineage>
</organism>
<comment type="subcellular location">
    <subcellularLocation>
        <location evidence="1">Membrane</location>
    </subcellularLocation>
</comment>
<evidence type="ECO:0000256" key="7">
    <source>
        <dbReference type="RuleBase" id="RU000405"/>
    </source>
</evidence>
<evidence type="ECO:0000256" key="4">
    <source>
        <dbReference type="ARBA" id="ARBA00022989"/>
    </source>
</evidence>
<dbReference type="SUPFAM" id="SSF55073">
    <property type="entry name" value="Nucleotide cyclase"/>
    <property type="match status" value="1"/>
</dbReference>
<feature type="transmembrane region" description="Helical" evidence="8">
    <location>
        <begin position="34"/>
        <end position="51"/>
    </location>
</feature>
<evidence type="ECO:0000256" key="5">
    <source>
        <dbReference type="ARBA" id="ARBA00023136"/>
    </source>
</evidence>
<dbReference type="InterPro" id="IPR029787">
    <property type="entry name" value="Nucleotide_cyclase"/>
</dbReference>
<protein>
    <submittedName>
        <fullName evidence="10">Adenylate/guanylate cyclase domain-containing protein</fullName>
    </submittedName>
</protein>
<dbReference type="Pfam" id="PF00211">
    <property type="entry name" value="Guanylate_cyc"/>
    <property type="match status" value="1"/>
</dbReference>
<evidence type="ECO:0000259" key="9">
    <source>
        <dbReference type="PROSITE" id="PS50125"/>
    </source>
</evidence>
<feature type="transmembrane region" description="Helical" evidence="8">
    <location>
        <begin position="124"/>
        <end position="146"/>
    </location>
</feature>
<keyword evidence="4 8" id="KW-1133">Transmembrane helix</keyword>
<evidence type="ECO:0000256" key="2">
    <source>
        <dbReference type="ARBA" id="ARBA00022692"/>
    </source>
</evidence>
<dbReference type="PROSITE" id="PS50125">
    <property type="entry name" value="GUANYLATE_CYCLASE_2"/>
    <property type="match status" value="1"/>
</dbReference>
<sequence>MASLIPNLLGHQAQTQVEAADYQRWRRDFLGKRLQLNLQLALIGLLTFIALEIRNFFFNREFFQPLILAIYITEELSLLVCLLLLKTKFGRRYTSVIFLCFAWSVTLIPLIINTIFAGKIEPDILGWPLTFFGMTTLIPVCWHLHLTTQLGVLTYYVSIQFLLNKAATMPAPWMNTSLLFLYMFWVCFVCDLSVYLYERLQRSEFRARRQMEVAYQQLAIEQEQSERLLLNILPQSIARRLKQSTGTLAEHFSEASVLFADIVGFTELSTKIPPTEMVELLNKIFSLFDQLAEKHDLEKIKTIGDAYMVVAGLPIPRQDHAIAIADMALDMQQELAKFNTENNQKFQIRIGINTGPVVAGVIGLKKFIYDLWGDTVNIASRMESHGIPGSIQVTSETYELLKNHYNFVERGIIHVKGRGDMKTYLLKGKISEILTLPD</sequence>
<feature type="transmembrane region" description="Helical" evidence="8">
    <location>
        <begin position="63"/>
        <end position="85"/>
    </location>
</feature>
<dbReference type="EMBL" id="JBHFNR010000106">
    <property type="protein sequence ID" value="MFB2894311.1"/>
    <property type="molecule type" value="Genomic_DNA"/>
</dbReference>
<dbReference type="CDD" id="cd07302">
    <property type="entry name" value="CHD"/>
    <property type="match status" value="1"/>
</dbReference>
<evidence type="ECO:0000313" key="10">
    <source>
        <dbReference type="EMBL" id="MFB2894311.1"/>
    </source>
</evidence>
<feature type="transmembrane region" description="Helical" evidence="8">
    <location>
        <begin position="97"/>
        <end position="118"/>
    </location>
</feature>
<dbReference type="SMART" id="SM00044">
    <property type="entry name" value="CYCc"/>
    <property type="match status" value="1"/>
</dbReference>
<evidence type="ECO:0000256" key="6">
    <source>
        <dbReference type="ARBA" id="ARBA00023239"/>
    </source>
</evidence>
<dbReference type="RefSeq" id="WP_413263959.1">
    <property type="nucleotide sequence ID" value="NZ_JBHFNR010000106.1"/>
</dbReference>
<keyword evidence="3" id="KW-0547">Nucleotide-binding</keyword>
<dbReference type="InterPro" id="IPR050401">
    <property type="entry name" value="Cyclic_nucleotide_synthase"/>
</dbReference>
<dbReference type="Proteomes" id="UP001576784">
    <property type="component" value="Unassembled WGS sequence"/>
</dbReference>
<comment type="similarity">
    <text evidence="7">Belongs to the adenylyl cyclase class-4/guanylyl cyclase family.</text>
</comment>
<evidence type="ECO:0000256" key="8">
    <source>
        <dbReference type="SAM" id="Phobius"/>
    </source>
</evidence>
<feature type="transmembrane region" description="Helical" evidence="8">
    <location>
        <begin position="179"/>
        <end position="197"/>
    </location>
</feature>
<evidence type="ECO:0000256" key="3">
    <source>
        <dbReference type="ARBA" id="ARBA00022741"/>
    </source>
</evidence>
<accession>A0ABV4XRF6</accession>
<gene>
    <name evidence="10" type="ORF">ACE1CI_15480</name>
</gene>
<evidence type="ECO:0000313" key="11">
    <source>
        <dbReference type="Proteomes" id="UP001576784"/>
    </source>
</evidence>